<dbReference type="InterPro" id="IPR011527">
    <property type="entry name" value="ABC1_TM_dom"/>
</dbReference>
<evidence type="ECO:0000256" key="3">
    <source>
        <dbReference type="ARBA" id="ARBA00022475"/>
    </source>
</evidence>
<keyword evidence="2" id="KW-0813">Transport</keyword>
<dbReference type="SMART" id="SM00382">
    <property type="entry name" value="AAA"/>
    <property type="match status" value="1"/>
</dbReference>
<reference evidence="13 14" key="1">
    <citation type="submission" date="2011-10" db="EMBL/GenBank/DDBJ databases">
        <title>The Genome Sequence of Actinomyces graevenitzii C83.</title>
        <authorList>
            <consortium name="The Broad Institute Genome Sequencing Platform"/>
            <consortium name="The Broad Institute Genome Sequencing Center for Infectious Disease"/>
            <person name="Earl A."/>
            <person name="Ward D."/>
            <person name="Feldgarden M."/>
            <person name="Gevers D."/>
            <person name="Sibley C.D."/>
            <person name="Field T.R."/>
            <person name="Grinwis M."/>
            <person name="Eshaghurshan C.S."/>
            <person name="Surette M.G."/>
            <person name="Young S.K."/>
            <person name="Zeng Q."/>
            <person name="Gargeya S."/>
            <person name="Fitzgerald M."/>
            <person name="Haas B."/>
            <person name="Abouelleil A."/>
            <person name="Alvarado L."/>
            <person name="Arachchi H.M."/>
            <person name="Berlin A."/>
            <person name="Brown A."/>
            <person name="Chapman S.B."/>
            <person name="Chen Z."/>
            <person name="Dunbar C."/>
            <person name="Freedman E."/>
            <person name="Gearin G."/>
            <person name="Goldberg J."/>
            <person name="Griggs A."/>
            <person name="Gujja S."/>
            <person name="Heiman D."/>
            <person name="Howarth C."/>
            <person name="Larson L."/>
            <person name="Lui A."/>
            <person name="MacDonald P.J.P."/>
            <person name="Montmayeur A."/>
            <person name="Murphy C."/>
            <person name="Neiman D."/>
            <person name="Pearson M."/>
            <person name="Priest M."/>
            <person name="Roberts A."/>
            <person name="Saif S."/>
            <person name="Shea T."/>
            <person name="Shenoy N."/>
            <person name="Sisk P."/>
            <person name="Stolte C."/>
            <person name="Sykes S."/>
            <person name="Wortman J."/>
            <person name="Nusbaum C."/>
            <person name="Birren B."/>
        </authorList>
    </citation>
    <scope>NUCLEOTIDE SEQUENCE [LARGE SCALE GENOMIC DNA]</scope>
    <source>
        <strain evidence="13 14">C83</strain>
    </source>
</reference>
<dbReference type="GO" id="GO:0005524">
    <property type="term" value="F:ATP binding"/>
    <property type="evidence" value="ECO:0007669"/>
    <property type="project" value="UniProtKB-KW"/>
</dbReference>
<dbReference type="GO" id="GO:0140359">
    <property type="term" value="F:ABC-type transporter activity"/>
    <property type="evidence" value="ECO:0007669"/>
    <property type="project" value="InterPro"/>
</dbReference>
<dbReference type="InterPro" id="IPR039421">
    <property type="entry name" value="Type_1_exporter"/>
</dbReference>
<evidence type="ECO:0000256" key="9">
    <source>
        <dbReference type="ARBA" id="ARBA00061644"/>
    </source>
</evidence>
<dbReference type="PANTHER" id="PTHR24221">
    <property type="entry name" value="ATP-BINDING CASSETTE SUB-FAMILY B"/>
    <property type="match status" value="1"/>
</dbReference>
<dbReference type="FunFam" id="3.40.50.300:FF:000299">
    <property type="entry name" value="ABC transporter ATP-binding protein/permease"/>
    <property type="match status" value="1"/>
</dbReference>
<evidence type="ECO:0000256" key="6">
    <source>
        <dbReference type="ARBA" id="ARBA00022840"/>
    </source>
</evidence>
<evidence type="ECO:0000313" key="13">
    <source>
        <dbReference type="EMBL" id="EHM87220.1"/>
    </source>
</evidence>
<keyword evidence="4 10" id="KW-0812">Transmembrane</keyword>
<protein>
    <recommendedName>
        <fullName evidence="15">ABC transporter domain-containing protein</fullName>
    </recommendedName>
</protein>
<evidence type="ECO:0000256" key="5">
    <source>
        <dbReference type="ARBA" id="ARBA00022741"/>
    </source>
</evidence>
<evidence type="ECO:0000259" key="11">
    <source>
        <dbReference type="PROSITE" id="PS50893"/>
    </source>
</evidence>
<comment type="caution">
    <text evidence="13">The sequence shown here is derived from an EMBL/GenBank/DDBJ whole genome shotgun (WGS) entry which is preliminary data.</text>
</comment>
<dbReference type="EMBL" id="ACRN01000016">
    <property type="protein sequence ID" value="EHM87220.1"/>
    <property type="molecule type" value="Genomic_DNA"/>
</dbReference>
<keyword evidence="14" id="KW-1185">Reference proteome</keyword>
<keyword evidence="3" id="KW-1003">Cell membrane</keyword>
<feature type="transmembrane region" description="Helical" evidence="10">
    <location>
        <begin position="98"/>
        <end position="116"/>
    </location>
</feature>
<evidence type="ECO:0000256" key="4">
    <source>
        <dbReference type="ARBA" id="ARBA00022692"/>
    </source>
</evidence>
<feature type="transmembrane region" description="Helical" evidence="10">
    <location>
        <begin position="217"/>
        <end position="236"/>
    </location>
</feature>
<feature type="transmembrane region" description="Helical" evidence="10">
    <location>
        <begin position="25"/>
        <end position="52"/>
    </location>
</feature>
<proteinExistence type="inferred from homology"/>
<dbReference type="Gene3D" id="3.40.50.300">
    <property type="entry name" value="P-loop containing nucleotide triphosphate hydrolases"/>
    <property type="match status" value="1"/>
</dbReference>
<dbReference type="Gene3D" id="1.20.1560.10">
    <property type="entry name" value="ABC transporter type 1, transmembrane domain"/>
    <property type="match status" value="1"/>
</dbReference>
<dbReference type="PROSITE" id="PS50929">
    <property type="entry name" value="ABC_TM1F"/>
    <property type="match status" value="1"/>
</dbReference>
<dbReference type="Proteomes" id="UP000003822">
    <property type="component" value="Unassembled WGS sequence"/>
</dbReference>
<dbReference type="Pfam" id="PF00005">
    <property type="entry name" value="ABC_tran"/>
    <property type="match status" value="1"/>
</dbReference>
<evidence type="ECO:0000259" key="12">
    <source>
        <dbReference type="PROSITE" id="PS50929"/>
    </source>
</evidence>
<evidence type="ECO:0000256" key="2">
    <source>
        <dbReference type="ARBA" id="ARBA00022448"/>
    </source>
</evidence>
<dbReference type="PATRIC" id="fig|435830.3.peg.1737"/>
<feature type="transmembrane region" description="Helical" evidence="10">
    <location>
        <begin position="242"/>
        <end position="270"/>
    </location>
</feature>
<keyword evidence="7 10" id="KW-1133">Transmembrane helix</keyword>
<dbReference type="PROSITE" id="PS00211">
    <property type="entry name" value="ABC_TRANSPORTER_1"/>
    <property type="match status" value="1"/>
</dbReference>
<keyword evidence="6" id="KW-0067">ATP-binding</keyword>
<dbReference type="GO" id="GO:0034040">
    <property type="term" value="F:ATPase-coupled lipid transmembrane transporter activity"/>
    <property type="evidence" value="ECO:0007669"/>
    <property type="project" value="TreeGrafter"/>
</dbReference>
<evidence type="ECO:0000256" key="7">
    <source>
        <dbReference type="ARBA" id="ARBA00022989"/>
    </source>
</evidence>
<dbReference type="InterPro" id="IPR017871">
    <property type="entry name" value="ABC_transporter-like_CS"/>
</dbReference>
<evidence type="ECO:0000256" key="8">
    <source>
        <dbReference type="ARBA" id="ARBA00023136"/>
    </source>
</evidence>
<evidence type="ECO:0008006" key="15">
    <source>
        <dbReference type="Google" id="ProtNLM"/>
    </source>
</evidence>
<dbReference type="PANTHER" id="PTHR24221:SF654">
    <property type="entry name" value="ATP-BINDING CASSETTE SUB-FAMILY B MEMBER 6"/>
    <property type="match status" value="1"/>
</dbReference>
<name>G9PHT1_9ACTO</name>
<comment type="similarity">
    <text evidence="9">Belongs to the ABC transporter superfamily. Lipid exporter (TC 3.A.1.106) family.</text>
</comment>
<dbReference type="STRING" id="435830.HMPREF0045_01805"/>
<feature type="domain" description="ABC transmembrane type-1" evidence="12">
    <location>
        <begin position="11"/>
        <end position="273"/>
    </location>
</feature>
<dbReference type="GO" id="GO:0005886">
    <property type="term" value="C:plasma membrane"/>
    <property type="evidence" value="ECO:0007669"/>
    <property type="project" value="UniProtKB-SubCell"/>
</dbReference>
<feature type="transmembrane region" description="Helical" evidence="10">
    <location>
        <begin position="122"/>
        <end position="145"/>
    </location>
</feature>
<dbReference type="InterPro" id="IPR027417">
    <property type="entry name" value="P-loop_NTPase"/>
</dbReference>
<feature type="domain" description="ABC transporter" evidence="11">
    <location>
        <begin position="311"/>
        <end position="547"/>
    </location>
</feature>
<dbReference type="InterPro" id="IPR003593">
    <property type="entry name" value="AAA+_ATPase"/>
</dbReference>
<dbReference type="AlphaFoldDB" id="G9PHT1"/>
<evidence type="ECO:0000256" key="1">
    <source>
        <dbReference type="ARBA" id="ARBA00004651"/>
    </source>
</evidence>
<dbReference type="SUPFAM" id="SSF52540">
    <property type="entry name" value="P-loop containing nucleoside triphosphate hydrolases"/>
    <property type="match status" value="1"/>
</dbReference>
<dbReference type="InterPro" id="IPR036640">
    <property type="entry name" value="ABC1_TM_sf"/>
</dbReference>
<keyword evidence="8 10" id="KW-0472">Membrane</keyword>
<dbReference type="InterPro" id="IPR003439">
    <property type="entry name" value="ABC_transporter-like_ATP-bd"/>
</dbReference>
<dbReference type="eggNOG" id="COG1132">
    <property type="taxonomic scope" value="Bacteria"/>
</dbReference>
<dbReference type="GO" id="GO:0016887">
    <property type="term" value="F:ATP hydrolysis activity"/>
    <property type="evidence" value="ECO:0007669"/>
    <property type="project" value="InterPro"/>
</dbReference>
<gene>
    <name evidence="13" type="ORF">HMPREF0045_01805</name>
</gene>
<accession>G9PHT1</accession>
<sequence length="553" mass="60705">MTGQWRSGTAGYAAKLLDVNTQGELVAALAGAVIIGFIVKDLLSILVQWWSLKVSSNLRYKSAIEISEYYLRLPYSKHAYLGLAVILNKSGQNVTMAYSGYLFGTITLATQIFAVVSVVGALLIAAPVATAILALFIGLFGWLFLRKVRPLNERLGAEEVAANERSFRACFDAFGTIKETQLRNAYDFYLERIDEASAKLRDISIQKGFIASLPKQLIEIVFMLALAIVFAFTAFVGDSQSLLSSMAVLLAAAFRVLPTAAGMLGTLATIRQAEPATREFIASKLAARSQIKNMEIVSREEVTPLVLRKELEVRDVRFRYDDDAPEVLKGVDLRIPFGTKAAFVGSSGAGKSTLLDLLMGLQVPTSGEILIDGADMRENIYGWQSNIGVVPQNVFITDRTIAENIAFDQRREDIDPERVREALEGARLWEFVSSQPEGIWSEFGEQGRRLSGGQLQRVGIARALYRRPNLLILDEATSALDNETEAEIAETIDNLSGKITVIIVAHRLSTIRNADQIVFLANGVVDGIGSFIELQERSEGFRNLVKLAALEQA</sequence>
<keyword evidence="5" id="KW-0547">Nucleotide-binding</keyword>
<evidence type="ECO:0000256" key="10">
    <source>
        <dbReference type="SAM" id="Phobius"/>
    </source>
</evidence>
<dbReference type="PROSITE" id="PS50893">
    <property type="entry name" value="ABC_TRANSPORTER_2"/>
    <property type="match status" value="1"/>
</dbReference>
<organism evidence="13 14">
    <name type="scientific">Actinomyces graevenitzii C83</name>
    <dbReference type="NCBI Taxonomy" id="435830"/>
    <lineage>
        <taxon>Bacteria</taxon>
        <taxon>Bacillati</taxon>
        <taxon>Actinomycetota</taxon>
        <taxon>Actinomycetes</taxon>
        <taxon>Actinomycetales</taxon>
        <taxon>Actinomycetaceae</taxon>
        <taxon>Actinomyces</taxon>
    </lineage>
</organism>
<comment type="subcellular location">
    <subcellularLocation>
        <location evidence="1">Cell membrane</location>
        <topology evidence="1">Multi-pass membrane protein</topology>
    </subcellularLocation>
</comment>
<dbReference type="SUPFAM" id="SSF90123">
    <property type="entry name" value="ABC transporter transmembrane region"/>
    <property type="match status" value="1"/>
</dbReference>
<evidence type="ECO:0000313" key="14">
    <source>
        <dbReference type="Proteomes" id="UP000003822"/>
    </source>
</evidence>
<dbReference type="HOGENOM" id="CLU_000604_84_3_11"/>